<evidence type="ECO:0000313" key="3">
    <source>
        <dbReference type="Proteomes" id="UP000292884"/>
    </source>
</evidence>
<protein>
    <recommendedName>
        <fullName evidence="4">MG2 domain-containing protein</fullName>
    </recommendedName>
</protein>
<dbReference type="AlphaFoldDB" id="A0A4R0MJR8"/>
<dbReference type="Proteomes" id="UP000292884">
    <property type="component" value="Unassembled WGS sequence"/>
</dbReference>
<evidence type="ECO:0000256" key="1">
    <source>
        <dbReference type="SAM" id="SignalP"/>
    </source>
</evidence>
<gene>
    <name evidence="2" type="ORF">EZ428_23430</name>
</gene>
<proteinExistence type="predicted"/>
<sequence length="797" mass="90695">MRLILFLSLLCLGFRPVFAQDSIEQKMDWLAKTKSASNFFVHFDKNVYTNNEIVYFTGYLIKEGKRKVNNHQLMSVCLIRDLDSTIIIQDKFVMGKGLSFGSITLPDSILTGNYHFIAYTDQVINGTPSAIFNQPITIKTNIDPAFKASLKVLDDTNEISKNHQVLLAVTTKDNRFLPKPIQINYKYGNLSKKTKTDPSGQLLISLPEQSNLTDPSLYVKLKNDKDSSYLNLTLPLKQNKASVKFYPEGGNLVLGLSSNIGWEVKDQQKMPVAVKAFLYENNEVIDTVETSSYGIGKFLLLPKRESIYSIKLIHSGLADSIYYLPKAIEKGFVLNLKSAIVKDTLSLSIKSTGTKNLNFLLHNFRQIFSSIPFDMETNRRMIKIPLDEVPKGLMTLTILDSLNRPLAERMFFAHYSNEEKIITSTDKQIYNQREKVNLKLKLNSDTISIVSIACIQDNRLETKKINDIESYTYLTSELNALPVVLKGTPYKDVNYLEQVLLVKGWRKYTWQDLQATTANDTIYKKDSLQMLGSITKSKKELIKPVTIGAFGDNKIRLINTSDKGKFNFNVDDLILEQGKKSLLFINDKNKFDYKFQINDQFLKMDEKLSRSLVFDNPVLPSTIVNNAELVLKGNEKAIRLKEVVIKGRKDNGIGYRGASGSNACGDYVCRYNILNCRNHPGDPENTQPVAGRSYMTNGISMIYQECRAGLGVDENFLKFNGIHQPKEFYFSDYKDPQEPAFFSTIYWNYGMVLSNKKETELSFYTSDITGKFRIIVQGVTNKDVIYDEHFLEVKTNK</sequence>
<keyword evidence="3" id="KW-1185">Reference proteome</keyword>
<reference evidence="2 3" key="1">
    <citation type="submission" date="2019-02" db="EMBL/GenBank/DDBJ databases">
        <title>Pedobacter sp. RP-1-13 sp. nov., isolated from Arctic soil.</title>
        <authorList>
            <person name="Dahal R.H."/>
        </authorList>
    </citation>
    <scope>NUCLEOTIDE SEQUENCE [LARGE SCALE GENOMIC DNA]</scope>
    <source>
        <strain evidence="2 3">RP-1-13</strain>
    </source>
</reference>
<dbReference type="EMBL" id="SJSK01000009">
    <property type="protein sequence ID" value="TCC86663.1"/>
    <property type="molecule type" value="Genomic_DNA"/>
</dbReference>
<feature type="signal peptide" evidence="1">
    <location>
        <begin position="1"/>
        <end position="19"/>
    </location>
</feature>
<dbReference type="OrthoDB" id="609485at2"/>
<feature type="chain" id="PRO_5020736015" description="MG2 domain-containing protein" evidence="1">
    <location>
        <begin position="20"/>
        <end position="797"/>
    </location>
</feature>
<evidence type="ECO:0008006" key="4">
    <source>
        <dbReference type="Google" id="ProtNLM"/>
    </source>
</evidence>
<dbReference type="Gene3D" id="2.60.40.1930">
    <property type="match status" value="1"/>
</dbReference>
<evidence type="ECO:0000313" key="2">
    <source>
        <dbReference type="EMBL" id="TCC86663.1"/>
    </source>
</evidence>
<name>A0A4R0MJR8_9SPHI</name>
<comment type="caution">
    <text evidence="2">The sequence shown here is derived from an EMBL/GenBank/DDBJ whole genome shotgun (WGS) entry which is preliminary data.</text>
</comment>
<organism evidence="2 3">
    <name type="scientific">Pedobacter frigiditerrae</name>
    <dbReference type="NCBI Taxonomy" id="2530452"/>
    <lineage>
        <taxon>Bacteria</taxon>
        <taxon>Pseudomonadati</taxon>
        <taxon>Bacteroidota</taxon>
        <taxon>Sphingobacteriia</taxon>
        <taxon>Sphingobacteriales</taxon>
        <taxon>Sphingobacteriaceae</taxon>
        <taxon>Pedobacter</taxon>
    </lineage>
</organism>
<keyword evidence="1" id="KW-0732">Signal</keyword>
<accession>A0A4R0MJR8</accession>
<dbReference type="RefSeq" id="WP_131555767.1">
    <property type="nucleotide sequence ID" value="NZ_SJSK01000009.1"/>
</dbReference>